<gene>
    <name evidence="1" type="ORF">vBAmePR8F_gp08</name>
</gene>
<evidence type="ECO:0000313" key="1">
    <source>
        <dbReference type="EMBL" id="QPI17668.1"/>
    </source>
</evidence>
<name>A0A8E4RG08_9CAUD</name>
<dbReference type="EMBL" id="MW043865">
    <property type="protein sequence ID" value="QPI17668.1"/>
    <property type="molecule type" value="Genomic_DNA"/>
</dbReference>
<reference evidence="1 2" key="1">
    <citation type="submission" date="2020-09" db="EMBL/GenBank/DDBJ databases">
        <authorList>
            <person name="Feng X."/>
            <person name="Yan W."/>
            <person name="Jiao N."/>
            <person name="Zhang R."/>
        </authorList>
    </citation>
    <scope>NUCLEOTIDE SEQUENCE [LARGE SCALE GENOMIC DNA]</scope>
</reference>
<evidence type="ECO:0000313" key="2">
    <source>
        <dbReference type="Proteomes" id="UP000683418"/>
    </source>
</evidence>
<protein>
    <submittedName>
        <fullName evidence="1">Uncharacterized protein</fullName>
    </submittedName>
</protein>
<accession>A0A8E4RG08</accession>
<dbReference type="Proteomes" id="UP000683418">
    <property type="component" value="Segment"/>
</dbReference>
<organism evidence="1 2">
    <name type="scientific">Alteromonas phage vB_AmeP_R8W</name>
    <dbReference type="NCBI Taxonomy" id="2774152"/>
    <lineage>
        <taxon>Viruses</taxon>
        <taxon>Duplodnaviria</taxon>
        <taxon>Heunggongvirae</taxon>
        <taxon>Uroviricota</taxon>
        <taxon>Caudoviricetes</taxon>
        <taxon>Autographivirales</taxon>
        <taxon>Foturvirus</taxon>
        <taxon>Foturvirus R8W</taxon>
    </lineage>
</organism>
<sequence length="65" mass="6944">MSNGFHQTATANVGTDGCGVTGKVCVGGDNATSRGVSINDDWVARNNAKPKVVRRVQRKCCYEQD</sequence>
<proteinExistence type="predicted"/>
<keyword evidence="2" id="KW-1185">Reference proteome</keyword>